<dbReference type="AlphaFoldDB" id="A0A382TI66"/>
<proteinExistence type="predicted"/>
<dbReference type="Pfam" id="PF17338">
    <property type="entry name" value="GP88"/>
    <property type="match status" value="1"/>
</dbReference>
<gene>
    <name evidence="2" type="ORF">METZ01_LOCUS374041</name>
</gene>
<organism evidence="2">
    <name type="scientific">marine metagenome</name>
    <dbReference type="NCBI Taxonomy" id="408172"/>
    <lineage>
        <taxon>unclassified sequences</taxon>
        <taxon>metagenomes</taxon>
        <taxon>ecological metagenomes</taxon>
    </lineage>
</organism>
<accession>A0A382TI66</accession>
<dbReference type="EMBL" id="UINC01136426">
    <property type="protein sequence ID" value="SVD21187.1"/>
    <property type="molecule type" value="Genomic_DNA"/>
</dbReference>
<feature type="domain" description="Gene product 88" evidence="1">
    <location>
        <begin position="35"/>
        <end position="168"/>
    </location>
</feature>
<feature type="non-terminal residue" evidence="2">
    <location>
        <position position="173"/>
    </location>
</feature>
<name>A0A382TI66_9ZZZZ</name>
<protein>
    <recommendedName>
        <fullName evidence="1">Gene product 88 domain-containing protein</fullName>
    </recommendedName>
</protein>
<reference evidence="2" key="1">
    <citation type="submission" date="2018-05" db="EMBL/GenBank/DDBJ databases">
        <authorList>
            <person name="Lanie J.A."/>
            <person name="Ng W.-L."/>
            <person name="Kazmierczak K.M."/>
            <person name="Andrzejewski T.M."/>
            <person name="Davidsen T.M."/>
            <person name="Wayne K.J."/>
            <person name="Tettelin H."/>
            <person name="Glass J.I."/>
            <person name="Rusch D."/>
            <person name="Podicherti R."/>
            <person name="Tsui H.-C.T."/>
            <person name="Winkler M.E."/>
        </authorList>
    </citation>
    <scope>NUCLEOTIDE SEQUENCE</scope>
</reference>
<sequence>MITTLKEAYTVVGKPTTDNSKMTDTLCFNTDPEQCNTGSKLRKMDNTPCRFCYSLRLCNFRPNVHESYIRNTKLLISALQDIGYKMVAQIMAFIIKKKQKTMGIYKVRIKDGGDAVNILEFLMWMMVAMLCRDQKFWFPTKEYGWLRDAFRQVDSIPPNIIFRVSSPKVNQLP</sequence>
<dbReference type="InterPro" id="IPR020290">
    <property type="entry name" value="Gp88"/>
</dbReference>
<evidence type="ECO:0000259" key="1">
    <source>
        <dbReference type="Pfam" id="PF17338"/>
    </source>
</evidence>
<evidence type="ECO:0000313" key="2">
    <source>
        <dbReference type="EMBL" id="SVD21187.1"/>
    </source>
</evidence>